<reference evidence="3 4" key="1">
    <citation type="journal article" date="2024" name="Science">
        <title>Giant polyketide synthase enzymes in the biosynthesis of giant marine polyether toxins.</title>
        <authorList>
            <person name="Fallon T.R."/>
            <person name="Shende V.V."/>
            <person name="Wierzbicki I.H."/>
            <person name="Pendleton A.L."/>
            <person name="Watervoot N.F."/>
            <person name="Auber R.P."/>
            <person name="Gonzalez D.J."/>
            <person name="Wisecaver J.H."/>
            <person name="Moore B.S."/>
        </authorList>
    </citation>
    <scope>NUCLEOTIDE SEQUENCE [LARGE SCALE GENOMIC DNA]</scope>
    <source>
        <strain evidence="3 4">12B1</strain>
    </source>
</reference>
<organism evidence="3 4">
    <name type="scientific">Prymnesium parvum</name>
    <name type="common">Toxic golden alga</name>
    <dbReference type="NCBI Taxonomy" id="97485"/>
    <lineage>
        <taxon>Eukaryota</taxon>
        <taxon>Haptista</taxon>
        <taxon>Haptophyta</taxon>
        <taxon>Prymnesiophyceae</taxon>
        <taxon>Prymnesiales</taxon>
        <taxon>Prymnesiaceae</taxon>
        <taxon>Prymnesium</taxon>
    </lineage>
</organism>
<sequence length="411" mass="45908">MAEDSTEAPLEVLRASPPAESEASHDTGRRTADDDEEGSAAPAGETDWLSSTLSRSRCSLHGDVPTDTLSRIASRQEEVRSWLSRSLAAVEVATSPIPCSNLLREAHELRARKQALEAVLAARETLPTSNEHKASAVRVDELRLKYNTVKKEKLQKEQELHALHAELEDLRAQAETHQAQVEEVQRTRDALAASLQFLEERPVEMDVYLNVGTRGRPTEASLTMAATRDGSERYQAELKLALVDVDRKCAELGHYVETMDHIRRRVVAQTHEVKCEVSRIKDEIAKAAGEKTALFIQLRDLQRQTNLSRGEATQFALVEKEKGKLLCQRAQLAISELHSSAGTTSSLTKFETIFKLLGLSDVPLEDRIERIVSMVNDPESSIRRYRDEAMLRKEGLVTQLKLLTDSLQVES</sequence>
<proteinExistence type="predicted"/>
<dbReference type="AlphaFoldDB" id="A0AB34J7K6"/>
<feature type="coiled-coil region" evidence="1">
    <location>
        <begin position="99"/>
        <end position="201"/>
    </location>
</feature>
<gene>
    <name evidence="3" type="ORF">AB1Y20_003702</name>
</gene>
<dbReference type="Proteomes" id="UP001515480">
    <property type="component" value="Unassembled WGS sequence"/>
</dbReference>
<evidence type="ECO:0000256" key="1">
    <source>
        <dbReference type="SAM" id="Coils"/>
    </source>
</evidence>
<comment type="caution">
    <text evidence="3">The sequence shown here is derived from an EMBL/GenBank/DDBJ whole genome shotgun (WGS) entry which is preliminary data.</text>
</comment>
<feature type="compositionally biased region" description="Basic and acidic residues" evidence="2">
    <location>
        <begin position="22"/>
        <end position="32"/>
    </location>
</feature>
<keyword evidence="1" id="KW-0175">Coiled coil</keyword>
<name>A0AB34J7K6_PRYPA</name>
<protein>
    <submittedName>
        <fullName evidence="3">Uncharacterized protein</fullName>
    </submittedName>
</protein>
<accession>A0AB34J7K6</accession>
<feature type="compositionally biased region" description="Low complexity" evidence="2">
    <location>
        <begin position="49"/>
        <end position="59"/>
    </location>
</feature>
<evidence type="ECO:0000256" key="2">
    <source>
        <dbReference type="SAM" id="MobiDB-lite"/>
    </source>
</evidence>
<dbReference type="EMBL" id="JBGBPQ010000012">
    <property type="protein sequence ID" value="KAL1514608.1"/>
    <property type="molecule type" value="Genomic_DNA"/>
</dbReference>
<keyword evidence="4" id="KW-1185">Reference proteome</keyword>
<feature type="region of interest" description="Disordered" evidence="2">
    <location>
        <begin position="1"/>
        <end position="65"/>
    </location>
</feature>
<evidence type="ECO:0000313" key="4">
    <source>
        <dbReference type="Proteomes" id="UP001515480"/>
    </source>
</evidence>
<evidence type="ECO:0000313" key="3">
    <source>
        <dbReference type="EMBL" id="KAL1514608.1"/>
    </source>
</evidence>